<evidence type="ECO:0000256" key="1">
    <source>
        <dbReference type="SAM" id="MobiDB-lite"/>
    </source>
</evidence>
<feature type="compositionally biased region" description="Acidic residues" evidence="1">
    <location>
        <begin position="108"/>
        <end position="117"/>
    </location>
</feature>
<organism evidence="3 4">
    <name type="scientific">Lipingzhangella halophila</name>
    <dbReference type="NCBI Taxonomy" id="1783352"/>
    <lineage>
        <taxon>Bacteria</taxon>
        <taxon>Bacillati</taxon>
        <taxon>Actinomycetota</taxon>
        <taxon>Actinomycetes</taxon>
        <taxon>Streptosporangiales</taxon>
        <taxon>Nocardiopsidaceae</taxon>
        <taxon>Lipingzhangella</taxon>
    </lineage>
</organism>
<reference evidence="3 4" key="1">
    <citation type="submission" date="2020-08" db="EMBL/GenBank/DDBJ databases">
        <title>Sequencing the genomes of 1000 actinobacteria strains.</title>
        <authorList>
            <person name="Klenk H.-P."/>
        </authorList>
    </citation>
    <scope>NUCLEOTIDE SEQUENCE [LARGE SCALE GENOMIC DNA]</scope>
    <source>
        <strain evidence="3 4">DSM 102030</strain>
    </source>
</reference>
<feature type="compositionally biased region" description="Basic and acidic residues" evidence="1">
    <location>
        <begin position="1"/>
        <end position="11"/>
    </location>
</feature>
<protein>
    <submittedName>
        <fullName evidence="3">Uncharacterized protein</fullName>
    </submittedName>
</protein>
<keyword evidence="4" id="KW-1185">Reference proteome</keyword>
<accession>A0A7W7RHK4</accession>
<feature type="transmembrane region" description="Helical" evidence="2">
    <location>
        <begin position="54"/>
        <end position="76"/>
    </location>
</feature>
<dbReference type="Proteomes" id="UP000523007">
    <property type="component" value="Unassembled WGS sequence"/>
</dbReference>
<proteinExistence type="predicted"/>
<dbReference type="RefSeq" id="WP_184579333.1">
    <property type="nucleotide sequence ID" value="NZ_JACHJT010000001.1"/>
</dbReference>
<sequence>MATHGSRDSRDTPAGGEHGGSHAGRWQSWLWVVVMVAGFTIAGAGLTLGPSWTLVAGGTAAFVIAGIAALATGIMADVVLDAPRVTAEETHGPLSRRRATSADAADSAPEDGDGPTG</sequence>
<keyword evidence="2" id="KW-0812">Transmembrane</keyword>
<gene>
    <name evidence="3" type="ORF">F4561_002937</name>
</gene>
<keyword evidence="2" id="KW-0472">Membrane</keyword>
<evidence type="ECO:0000313" key="4">
    <source>
        <dbReference type="Proteomes" id="UP000523007"/>
    </source>
</evidence>
<evidence type="ECO:0000313" key="3">
    <source>
        <dbReference type="EMBL" id="MBB4932117.1"/>
    </source>
</evidence>
<name>A0A7W7RHK4_9ACTN</name>
<dbReference type="EMBL" id="JACHJT010000001">
    <property type="protein sequence ID" value="MBB4932117.1"/>
    <property type="molecule type" value="Genomic_DNA"/>
</dbReference>
<evidence type="ECO:0000256" key="2">
    <source>
        <dbReference type="SAM" id="Phobius"/>
    </source>
</evidence>
<feature type="transmembrane region" description="Helical" evidence="2">
    <location>
        <begin position="29"/>
        <end position="48"/>
    </location>
</feature>
<comment type="caution">
    <text evidence="3">The sequence shown here is derived from an EMBL/GenBank/DDBJ whole genome shotgun (WGS) entry which is preliminary data.</text>
</comment>
<feature type="region of interest" description="Disordered" evidence="1">
    <location>
        <begin position="1"/>
        <end position="23"/>
    </location>
</feature>
<feature type="region of interest" description="Disordered" evidence="1">
    <location>
        <begin position="87"/>
        <end position="117"/>
    </location>
</feature>
<dbReference type="AlphaFoldDB" id="A0A7W7RHK4"/>
<keyword evidence="2" id="KW-1133">Transmembrane helix</keyword>